<proteinExistence type="inferred from homology"/>
<evidence type="ECO:0000313" key="7">
    <source>
        <dbReference type="Proteomes" id="UP001064632"/>
    </source>
</evidence>
<sequence length="525" mass="55981">MTALLDVRGLTIHLPGQARPAVDQVDIALAPGECLALVGASGSGKSLTSTAVLGLLPPQARWSGHIAFAGTPLRAADSPEWLAARRNGMAMVWQDALASLHPLRRVGAQLVEIIRISQGLDRRAAALQAAGLLAQVGIDRPADRLRAYPHALSGGQRQRVMIALALAARPRLLIADEATSALDATVQAQVVALLQRLRRELGLALLFVTHDIDLAQGLADRVAVMAQGRIVEQGPVRSVFAAPTATQTRALLEGGIPERESHVTATSAIVLRIQQLSASYPEGGLLSRRRRAVLRDVALHVAAGETLAIVGESGSGKSTLARCLLGLTRADRGVIEVQGQRLDLGGRPGWTAMRQQVQMVFQDPYASLDPRWRVGAIVAEPLRMMQHGRSGESDTVAALLQAVGMDPALATRHPHALSGGQRQRVAIARALACRPHCLVLDEATSALDMSVQKQILAVFQSLQRERGLALLMITHDLHLAARFADRVGVLHQGELVECGPAAEVLTSPRHAQTKALLAARFRLTA</sequence>
<evidence type="ECO:0000256" key="1">
    <source>
        <dbReference type="ARBA" id="ARBA00005417"/>
    </source>
</evidence>
<keyword evidence="7" id="KW-1185">Reference proteome</keyword>
<dbReference type="CDD" id="cd03257">
    <property type="entry name" value="ABC_NikE_OppD_transporters"/>
    <property type="match status" value="2"/>
</dbReference>
<organism evidence="6 7">
    <name type="scientific">Tahibacter amnicola</name>
    <dbReference type="NCBI Taxonomy" id="2976241"/>
    <lineage>
        <taxon>Bacteria</taxon>
        <taxon>Pseudomonadati</taxon>
        <taxon>Pseudomonadota</taxon>
        <taxon>Gammaproteobacteria</taxon>
        <taxon>Lysobacterales</taxon>
        <taxon>Rhodanobacteraceae</taxon>
        <taxon>Tahibacter</taxon>
    </lineage>
</organism>
<comment type="similarity">
    <text evidence="1">Belongs to the ABC transporter superfamily.</text>
</comment>
<keyword evidence="4 6" id="KW-0067">ATP-binding</keyword>
<name>A0ABY6BIN5_9GAMM</name>
<dbReference type="GO" id="GO:0005524">
    <property type="term" value="F:ATP binding"/>
    <property type="evidence" value="ECO:0007669"/>
    <property type="project" value="UniProtKB-KW"/>
</dbReference>
<evidence type="ECO:0000256" key="3">
    <source>
        <dbReference type="ARBA" id="ARBA00022741"/>
    </source>
</evidence>
<feature type="domain" description="ABC transporter" evidence="5">
    <location>
        <begin position="271"/>
        <end position="517"/>
    </location>
</feature>
<dbReference type="PROSITE" id="PS00211">
    <property type="entry name" value="ABC_TRANSPORTER_1"/>
    <property type="match status" value="2"/>
</dbReference>
<keyword evidence="3" id="KW-0547">Nucleotide-binding</keyword>
<dbReference type="InterPro" id="IPR050319">
    <property type="entry name" value="ABC_transp_ATP-bind"/>
</dbReference>
<dbReference type="SMART" id="SM00382">
    <property type="entry name" value="AAA"/>
    <property type="match status" value="2"/>
</dbReference>
<dbReference type="PANTHER" id="PTHR43776:SF7">
    <property type="entry name" value="D,D-DIPEPTIDE TRANSPORT ATP-BINDING PROTEIN DDPF-RELATED"/>
    <property type="match status" value="1"/>
</dbReference>
<dbReference type="PANTHER" id="PTHR43776">
    <property type="entry name" value="TRANSPORT ATP-BINDING PROTEIN"/>
    <property type="match status" value="1"/>
</dbReference>
<dbReference type="PROSITE" id="PS50893">
    <property type="entry name" value="ABC_TRANSPORTER_2"/>
    <property type="match status" value="2"/>
</dbReference>
<reference evidence="6" key="1">
    <citation type="submission" date="2022-09" db="EMBL/GenBank/DDBJ databases">
        <title>Tahibacter sp. nov., isolated from a fresh water.</title>
        <authorList>
            <person name="Baek J.H."/>
            <person name="Lee J.K."/>
            <person name="Kim J.M."/>
            <person name="Jeon C.O."/>
        </authorList>
    </citation>
    <scope>NUCLEOTIDE SEQUENCE</scope>
    <source>
        <strain evidence="6">W38</strain>
    </source>
</reference>
<dbReference type="InterPro" id="IPR017871">
    <property type="entry name" value="ABC_transporter-like_CS"/>
</dbReference>
<dbReference type="Proteomes" id="UP001064632">
    <property type="component" value="Chromosome"/>
</dbReference>
<dbReference type="RefSeq" id="WP_261695445.1">
    <property type="nucleotide sequence ID" value="NZ_CP104694.1"/>
</dbReference>
<dbReference type="InterPro" id="IPR003593">
    <property type="entry name" value="AAA+_ATPase"/>
</dbReference>
<evidence type="ECO:0000313" key="6">
    <source>
        <dbReference type="EMBL" id="UXI68486.1"/>
    </source>
</evidence>
<protein>
    <submittedName>
        <fullName evidence="6">ABC transporter ATP-binding protein</fullName>
    </submittedName>
</protein>
<feature type="domain" description="ABC transporter" evidence="5">
    <location>
        <begin position="7"/>
        <end position="252"/>
    </location>
</feature>
<gene>
    <name evidence="6" type="ORF">N4264_02200</name>
</gene>
<evidence type="ECO:0000256" key="4">
    <source>
        <dbReference type="ARBA" id="ARBA00022840"/>
    </source>
</evidence>
<dbReference type="NCBIfam" id="NF007739">
    <property type="entry name" value="PRK10419.1"/>
    <property type="match status" value="2"/>
</dbReference>
<evidence type="ECO:0000259" key="5">
    <source>
        <dbReference type="PROSITE" id="PS50893"/>
    </source>
</evidence>
<evidence type="ECO:0000256" key="2">
    <source>
        <dbReference type="ARBA" id="ARBA00022448"/>
    </source>
</evidence>
<dbReference type="SUPFAM" id="SSF52540">
    <property type="entry name" value="P-loop containing nucleoside triphosphate hydrolases"/>
    <property type="match status" value="2"/>
</dbReference>
<dbReference type="InterPro" id="IPR027417">
    <property type="entry name" value="P-loop_NTPase"/>
</dbReference>
<dbReference type="EMBL" id="CP104694">
    <property type="protein sequence ID" value="UXI68486.1"/>
    <property type="molecule type" value="Genomic_DNA"/>
</dbReference>
<keyword evidence="2" id="KW-0813">Transport</keyword>
<accession>A0ABY6BIN5</accession>
<dbReference type="Pfam" id="PF00005">
    <property type="entry name" value="ABC_tran"/>
    <property type="match status" value="2"/>
</dbReference>
<dbReference type="Gene3D" id="3.40.50.300">
    <property type="entry name" value="P-loop containing nucleotide triphosphate hydrolases"/>
    <property type="match status" value="2"/>
</dbReference>
<dbReference type="InterPro" id="IPR003439">
    <property type="entry name" value="ABC_transporter-like_ATP-bd"/>
</dbReference>